<dbReference type="InterPro" id="IPR004193">
    <property type="entry name" value="Glyco_hydro_13_N"/>
</dbReference>
<dbReference type="CDD" id="cd02853">
    <property type="entry name" value="E_set_MTHase_like_N"/>
    <property type="match status" value="1"/>
</dbReference>
<evidence type="ECO:0000256" key="6">
    <source>
        <dbReference type="ARBA" id="ARBA00022490"/>
    </source>
</evidence>
<dbReference type="EMBL" id="JAEMHM010000002">
    <property type="protein sequence ID" value="MBJ6723545.1"/>
    <property type="molecule type" value="Genomic_DNA"/>
</dbReference>
<dbReference type="InterPro" id="IPR044901">
    <property type="entry name" value="Trehalose_TreZ_E-set_sf"/>
</dbReference>
<evidence type="ECO:0000256" key="13">
    <source>
        <dbReference type="NCBIfam" id="TIGR02402"/>
    </source>
</evidence>
<dbReference type="GO" id="GO:0005992">
    <property type="term" value="P:trehalose biosynthetic process"/>
    <property type="evidence" value="ECO:0007669"/>
    <property type="project" value="UniProtKB-UniRule"/>
</dbReference>
<evidence type="ECO:0000256" key="8">
    <source>
        <dbReference type="ARBA" id="ARBA00023277"/>
    </source>
</evidence>
<evidence type="ECO:0000256" key="4">
    <source>
        <dbReference type="ARBA" id="ARBA00012268"/>
    </source>
</evidence>
<name>A0A8J7JK37_9BACT</name>
<dbReference type="PANTHER" id="PTHR43651:SF11">
    <property type="entry name" value="MALTO-OLIGOSYLTREHALOSE TREHALOHYDROLASE"/>
    <property type="match status" value="1"/>
</dbReference>
<dbReference type="InterPro" id="IPR014756">
    <property type="entry name" value="Ig_E-set"/>
</dbReference>
<evidence type="ECO:0000256" key="14">
    <source>
        <dbReference type="PIRNR" id="PIRNR006337"/>
    </source>
</evidence>
<accession>A0A8J7JK37</accession>
<dbReference type="Gene3D" id="2.60.40.10">
    <property type="entry name" value="Immunoglobulins"/>
    <property type="match status" value="1"/>
</dbReference>
<evidence type="ECO:0000256" key="12">
    <source>
        <dbReference type="ARBA" id="ARBA00034013"/>
    </source>
</evidence>
<dbReference type="Gene3D" id="3.20.20.80">
    <property type="entry name" value="Glycosidases"/>
    <property type="match status" value="1"/>
</dbReference>
<keyword evidence="7 14" id="KW-0378">Hydrolase</keyword>
<evidence type="ECO:0000313" key="19">
    <source>
        <dbReference type="EMBL" id="MBJ6723545.1"/>
    </source>
</evidence>
<dbReference type="AlphaFoldDB" id="A0A8J7JK37"/>
<feature type="active site" description="Nucleophile" evidence="15">
    <location>
        <position position="270"/>
    </location>
</feature>
<evidence type="ECO:0000259" key="18">
    <source>
        <dbReference type="SMART" id="SM00642"/>
    </source>
</evidence>
<comment type="catalytic activity">
    <reaction evidence="12 14">
        <text>hydrolysis of (1-&gt;4)-alpha-D-glucosidic linkage in 4-alpha-D-[(1-&gt;4)-alpha-D-glucanosyl]n trehalose to yield trehalose and (1-&gt;4)-alpha-D-glucan.</text>
        <dbReference type="EC" id="3.2.1.141"/>
    </reaction>
</comment>
<feature type="binding site" evidence="16">
    <location>
        <begin position="268"/>
        <end position="273"/>
    </location>
    <ligand>
        <name>substrate</name>
    </ligand>
</feature>
<feature type="site" description="Transition state stabilizer" evidence="17">
    <location>
        <position position="400"/>
    </location>
</feature>
<comment type="pathway">
    <text evidence="2 14">Glycan biosynthesis; trehalose biosynthesis.</text>
</comment>
<keyword evidence="20" id="KW-1185">Reference proteome</keyword>
<dbReference type="UniPathway" id="UPA00299"/>
<comment type="subcellular location">
    <subcellularLocation>
        <location evidence="1 15">Cytoplasm</location>
    </subcellularLocation>
</comment>
<dbReference type="GO" id="GO:0005737">
    <property type="term" value="C:cytoplasm"/>
    <property type="evidence" value="ECO:0007669"/>
    <property type="project" value="UniProtKB-SubCell"/>
</dbReference>
<organism evidence="19 20">
    <name type="scientific">Geomesophilobacter sediminis</name>
    <dbReference type="NCBI Taxonomy" id="2798584"/>
    <lineage>
        <taxon>Bacteria</taxon>
        <taxon>Pseudomonadati</taxon>
        <taxon>Thermodesulfobacteriota</taxon>
        <taxon>Desulfuromonadia</taxon>
        <taxon>Geobacterales</taxon>
        <taxon>Geobacteraceae</taxon>
        <taxon>Geomesophilobacter</taxon>
    </lineage>
</organism>
<evidence type="ECO:0000313" key="20">
    <source>
        <dbReference type="Proteomes" id="UP000636888"/>
    </source>
</evidence>
<evidence type="ECO:0000256" key="3">
    <source>
        <dbReference type="ARBA" id="ARBA00008061"/>
    </source>
</evidence>
<gene>
    <name evidence="19" type="primary">treZ</name>
    <name evidence="19" type="ORF">JFN93_02380</name>
</gene>
<protein>
    <recommendedName>
        <fullName evidence="5 13">Malto-oligosyltrehalose trehalohydrolase</fullName>
        <shortName evidence="14">MTHase</shortName>
        <ecNumber evidence="4 13">3.2.1.141</ecNumber>
    </recommendedName>
    <alternativeName>
        <fullName evidence="11 14">4-alpha-D-((1-&gt;4)-alpha-D-glucano)trehalose trehalohydrolase</fullName>
    </alternativeName>
    <alternativeName>
        <fullName evidence="10 14">Maltooligosyl trehalose trehalohydrolase</fullName>
    </alternativeName>
</protein>
<comment type="caution">
    <text evidence="19">The sequence shown here is derived from an EMBL/GenBank/DDBJ whole genome shotgun (WGS) entry which is preliminary data.</text>
</comment>
<dbReference type="Proteomes" id="UP000636888">
    <property type="component" value="Unassembled WGS sequence"/>
</dbReference>
<dbReference type="InterPro" id="IPR017853">
    <property type="entry name" value="GH"/>
</dbReference>
<dbReference type="GO" id="GO:0033942">
    <property type="term" value="F:4-alpha-D-(1-&gt;4)-alpha-D-glucanotrehalose trehalohydrolase activity"/>
    <property type="evidence" value="ECO:0007669"/>
    <property type="project" value="UniProtKB-EC"/>
</dbReference>
<evidence type="ECO:0000256" key="1">
    <source>
        <dbReference type="ARBA" id="ARBA00004496"/>
    </source>
</evidence>
<keyword evidence="6" id="KW-0963">Cytoplasm</keyword>
<dbReference type="Pfam" id="PF11941">
    <property type="entry name" value="DUF3459"/>
    <property type="match status" value="1"/>
</dbReference>
<evidence type="ECO:0000256" key="9">
    <source>
        <dbReference type="ARBA" id="ARBA00023295"/>
    </source>
</evidence>
<dbReference type="Pfam" id="PF02922">
    <property type="entry name" value="CBM_48"/>
    <property type="match status" value="1"/>
</dbReference>
<dbReference type="InterPro" id="IPR022567">
    <property type="entry name" value="DUF3459"/>
</dbReference>
<dbReference type="SUPFAM" id="SSF81296">
    <property type="entry name" value="E set domains"/>
    <property type="match status" value="1"/>
</dbReference>
<dbReference type="InterPro" id="IPR012768">
    <property type="entry name" value="Trehalose_TreZ"/>
</dbReference>
<feature type="binding site" evidence="16">
    <location>
        <begin position="330"/>
        <end position="334"/>
    </location>
    <ligand>
        <name>substrate</name>
    </ligand>
</feature>
<sequence length="637" mass="72498">MSEPKRRFPIGAELVKGGVHFRVWAPSCKKLEIVVLGEAKDAPPLETVQMTKETEGYYSGMSSQAGAGSRYKFRINGEDSFPDPASRFQPEGPHGPSQVIAPKTFAWSDQKWRGVEVTGQVIYELHIGTYTREGTWLAAMEELPALVDLGITLVEVMPVADFPGRFGWGYDGVNHFAPTRLYGEPDDMRRFVDRAHALGLGVILDVVYNHFGPEGNYLERYSLDYYSPADNLWGKAINFDGKNNGPVREFFITNAAYWMSEFHLDGLRFDATHAIFDESPINILGEITEKARQAAGERKVIMIAENETEEIRCLRPKEQKGYGMDCVWNDDFHHSAHVSLTGYHDAYYSEFLGAPQELISTIKWSYLFQGQRYFWEDKRRGTPTMGYNRSRFINFTQNHDQIGNSAWGIRLHKLANPATLRAVVTLLLLAPQTPMLFQGQEYNASTPFLYFADLSPEIAEQVHAGRIEFLKEFTNIDSPEIIATIDKPSDPNTFEQSKLDLTQRQRHDKTYALYRDLIALRREDPVFQKGYQCQIEGAVLGPNAFLLRYFLEDQQRLLLFNLGRELHLAPSPEPMLAPPEGCHWDMLWSSERIIYGGSGTPSLDLDKYWRVQGNAAVVLVPEQNEAVKPHKHQERTL</sequence>
<dbReference type="SMART" id="SM00642">
    <property type="entry name" value="Aamy"/>
    <property type="match status" value="1"/>
</dbReference>
<dbReference type="NCBIfam" id="TIGR02402">
    <property type="entry name" value="trehalose_TreZ"/>
    <property type="match status" value="1"/>
</dbReference>
<evidence type="ECO:0000256" key="17">
    <source>
        <dbReference type="PIRSR" id="PIRSR006337-3"/>
    </source>
</evidence>
<dbReference type="InterPro" id="IPR013783">
    <property type="entry name" value="Ig-like_fold"/>
</dbReference>
<dbReference type="SUPFAM" id="SSF51445">
    <property type="entry name" value="(Trans)glycosidases"/>
    <property type="match status" value="1"/>
</dbReference>
<dbReference type="PIRSF" id="PIRSF006337">
    <property type="entry name" value="Trehalose_TreZ"/>
    <property type="match status" value="1"/>
</dbReference>
<dbReference type="CDD" id="cd11325">
    <property type="entry name" value="AmyAc_GTHase"/>
    <property type="match status" value="1"/>
</dbReference>
<reference evidence="19" key="1">
    <citation type="submission" date="2020-12" db="EMBL/GenBank/DDBJ databases">
        <title>Geomonas sp. Red875, isolated from river sediment.</title>
        <authorList>
            <person name="Xu Z."/>
            <person name="Zhang Z."/>
            <person name="Masuda Y."/>
            <person name="Itoh H."/>
            <person name="Senoo K."/>
        </authorList>
    </citation>
    <scope>NUCLEOTIDE SEQUENCE</scope>
    <source>
        <strain evidence="19">Red875</strain>
    </source>
</reference>
<keyword evidence="9 14" id="KW-0326">Glycosidase</keyword>
<dbReference type="Gene3D" id="1.10.10.760">
    <property type="entry name" value="E-set domains of sugar-utilizing enzymes"/>
    <property type="match status" value="1"/>
</dbReference>
<dbReference type="EC" id="3.2.1.141" evidence="4 13"/>
<feature type="domain" description="Glycosyl hydrolase family 13 catalytic" evidence="18">
    <location>
        <begin position="99"/>
        <end position="466"/>
    </location>
</feature>
<evidence type="ECO:0000256" key="7">
    <source>
        <dbReference type="ARBA" id="ARBA00022801"/>
    </source>
</evidence>
<evidence type="ECO:0000256" key="16">
    <source>
        <dbReference type="PIRSR" id="PIRSR006337-2"/>
    </source>
</evidence>
<evidence type="ECO:0000256" key="15">
    <source>
        <dbReference type="PIRSR" id="PIRSR006337-1"/>
    </source>
</evidence>
<evidence type="ECO:0000256" key="11">
    <source>
        <dbReference type="ARBA" id="ARBA00033284"/>
    </source>
</evidence>
<dbReference type="RefSeq" id="WP_199382390.1">
    <property type="nucleotide sequence ID" value="NZ_JAEMHM010000002.1"/>
</dbReference>
<dbReference type="PANTHER" id="PTHR43651">
    <property type="entry name" value="1,4-ALPHA-GLUCAN-BRANCHING ENZYME"/>
    <property type="match status" value="1"/>
</dbReference>
<dbReference type="InterPro" id="IPR006047">
    <property type="entry name" value="GH13_cat_dom"/>
</dbReference>
<feature type="binding site" evidence="16">
    <location>
        <begin position="399"/>
        <end position="404"/>
    </location>
    <ligand>
        <name>substrate</name>
    </ligand>
</feature>
<comment type="similarity">
    <text evidence="3 14">Belongs to the glycosyl hydrolase 13 family.</text>
</comment>
<proteinExistence type="inferred from homology"/>
<feature type="active site" description="Proton donor" evidence="15">
    <location>
        <position position="305"/>
    </location>
</feature>
<evidence type="ECO:0000256" key="5">
    <source>
        <dbReference type="ARBA" id="ARBA00015938"/>
    </source>
</evidence>
<dbReference type="Pfam" id="PF00128">
    <property type="entry name" value="Alpha-amylase"/>
    <property type="match status" value="1"/>
</dbReference>
<keyword evidence="8" id="KW-0119">Carbohydrate metabolism</keyword>
<evidence type="ECO:0000256" key="10">
    <source>
        <dbReference type="ARBA" id="ARBA00032057"/>
    </source>
</evidence>
<evidence type="ECO:0000256" key="2">
    <source>
        <dbReference type="ARBA" id="ARBA00005199"/>
    </source>
</evidence>